<dbReference type="InterPro" id="IPR004634">
    <property type="entry name" value="Pept_S49_pIV"/>
</dbReference>
<keyword evidence="5" id="KW-0720">Serine protease</keyword>
<dbReference type="HOGENOM" id="CLU_008856_1_1_10"/>
<dbReference type="InterPro" id="IPR029045">
    <property type="entry name" value="ClpP/crotonase-like_dom_sf"/>
</dbReference>
<dbReference type="PIRSF" id="PIRSF001217">
    <property type="entry name" value="Protease_4_SppA"/>
    <property type="match status" value="1"/>
</dbReference>
<comment type="similarity">
    <text evidence="2">Belongs to the peptidase S49 family.</text>
</comment>
<keyword evidence="4" id="KW-0378">Hydrolase</keyword>
<name>E4TUX7_MARTH</name>
<reference evidence="10 11" key="1">
    <citation type="journal article" date="2011" name="Stand. Genomic Sci.">
        <title>Complete genome sequence of Marivirga tractuosa type strain (H-43).</title>
        <authorList>
            <person name="Pagani I."/>
            <person name="Chertkov O."/>
            <person name="Lapidus A."/>
            <person name="Lucas S."/>
            <person name="Del Rio T.G."/>
            <person name="Tice H."/>
            <person name="Copeland A."/>
            <person name="Cheng J.F."/>
            <person name="Nolan M."/>
            <person name="Saunders E."/>
            <person name="Pitluck S."/>
            <person name="Held B."/>
            <person name="Goodwin L."/>
            <person name="Liolios K."/>
            <person name="Ovchinikova G."/>
            <person name="Ivanova N."/>
            <person name="Mavromatis K."/>
            <person name="Pati A."/>
            <person name="Chen A."/>
            <person name="Palaniappan K."/>
            <person name="Land M."/>
            <person name="Hauser L."/>
            <person name="Jeffries C.D."/>
            <person name="Detter J.C."/>
            <person name="Han C."/>
            <person name="Tapia R."/>
            <person name="Ngatchou-Djao O.D."/>
            <person name="Rohde M."/>
            <person name="Goker M."/>
            <person name="Spring S."/>
            <person name="Sikorski J."/>
            <person name="Woyke T."/>
            <person name="Bristow J."/>
            <person name="Eisen J.A."/>
            <person name="Markowitz V."/>
            <person name="Hugenholtz P."/>
            <person name="Klenk H.P."/>
            <person name="Kyrpides N.C."/>
        </authorList>
    </citation>
    <scope>NUCLEOTIDE SEQUENCE [LARGE SCALE GENOMIC DNA]</scope>
    <source>
        <strain evidence="11">ATCC 23168 / DSM 4126 / NBRC 15989 / NCIMB 1408 / VKM B-1430 / H-43</strain>
    </source>
</reference>
<evidence type="ECO:0000256" key="8">
    <source>
        <dbReference type="SAM" id="Phobius"/>
    </source>
</evidence>
<dbReference type="GO" id="GO:0006465">
    <property type="term" value="P:signal peptide processing"/>
    <property type="evidence" value="ECO:0007669"/>
    <property type="project" value="InterPro"/>
</dbReference>
<dbReference type="EMBL" id="CP002349">
    <property type="protein sequence ID" value="ADR21082.1"/>
    <property type="molecule type" value="Genomic_DNA"/>
</dbReference>
<dbReference type="CDD" id="cd07023">
    <property type="entry name" value="S49_Sppa_N_C"/>
    <property type="match status" value="1"/>
</dbReference>
<dbReference type="InterPro" id="IPR047217">
    <property type="entry name" value="S49_SppA_67K_type_N"/>
</dbReference>
<evidence type="ECO:0000313" key="11">
    <source>
        <dbReference type="Proteomes" id="UP000008720"/>
    </source>
</evidence>
<dbReference type="NCBIfam" id="TIGR00706">
    <property type="entry name" value="SppA_dom"/>
    <property type="match status" value="1"/>
</dbReference>
<dbReference type="NCBIfam" id="TIGR00705">
    <property type="entry name" value="SppA_67K"/>
    <property type="match status" value="1"/>
</dbReference>
<feature type="active site" description="Nucleophile" evidence="7">
    <location>
        <position position="395"/>
    </location>
</feature>
<keyword evidence="8" id="KW-1133">Transmembrane helix</keyword>
<dbReference type="InterPro" id="IPR004635">
    <property type="entry name" value="Pept_S49_SppA"/>
</dbReference>
<sequence>MHKNLIDYQSLIIVMKNFFKIFFASLLALIIFFVGFFFIFAGIASQDSEVKISENSFLEIKLNRPIVEMTSEDPFAEFSQALTNEPTPISLKDILESIEHAKTDEKIKGIYLDAPFVLAGFAQMEEIRNALINFKESGKPVLAYAEAFTETGYYVASVADNIVLNPAGMLDMSGLSSEVTFFKGTLEKLKVEPQIFRVGTFKSAVEPFIRKDMSEASKEQISVLLNSVYGVFIENIAKSRGIDAKELRAISDQLKVRTTEDALNFKLVTQLGYYDEVLTKMREIAGLGEDAKIPVASVKKYSKSFVADKYNSNRIAVIVAEGNIVSGKGGDGAIGSDVFAKEIRKARLDDKIKAIVLRINSPGGSALASDVMWREVKLAKKVKPVIASMSSVAASGGYYMAMACDTIVAQPNTITGSIGIFAIIPDLSKFMDTKLGITFDRVSTGEYSDLYTVTRSLNEAEKRIIQNSVERGYEDFTSKAAEGRNMQIDELLAVASGRVWSGIEAKDNGLVDVLGGFDDAVNIAANSAGLEEGDYMKVYYPEKKPFIQQLLNEMGSSAKILHKKYTYGEMAKHVEELEYLMENKGLQTRMPFDLEIK</sequence>
<dbReference type="KEGG" id="mtt:Ftrac_1087"/>
<evidence type="ECO:0000256" key="4">
    <source>
        <dbReference type="ARBA" id="ARBA00022801"/>
    </source>
</evidence>
<dbReference type="AlphaFoldDB" id="E4TUX7"/>
<dbReference type="GO" id="GO:0008236">
    <property type="term" value="F:serine-type peptidase activity"/>
    <property type="evidence" value="ECO:0007669"/>
    <property type="project" value="UniProtKB-KW"/>
</dbReference>
<evidence type="ECO:0000256" key="7">
    <source>
        <dbReference type="PIRSR" id="PIRSR001217-1"/>
    </source>
</evidence>
<dbReference type="InterPro" id="IPR047272">
    <property type="entry name" value="S49_SppA_C"/>
</dbReference>
<feature type="domain" description="Peptidase S49" evidence="9">
    <location>
        <begin position="134"/>
        <end position="286"/>
    </location>
</feature>
<dbReference type="Proteomes" id="UP000008720">
    <property type="component" value="Chromosome"/>
</dbReference>
<organism evidence="10 11">
    <name type="scientific">Marivirga tractuosa (strain ATCC 23168 / DSM 4126 / NBRC 15989 / NCIMB 1408 / VKM B-1430 / H-43)</name>
    <name type="common">Microscilla tractuosa</name>
    <name type="synonym">Flexibacter tractuosus</name>
    <dbReference type="NCBI Taxonomy" id="643867"/>
    <lineage>
        <taxon>Bacteria</taxon>
        <taxon>Pseudomonadati</taxon>
        <taxon>Bacteroidota</taxon>
        <taxon>Cytophagia</taxon>
        <taxon>Cytophagales</taxon>
        <taxon>Marivirgaceae</taxon>
        <taxon>Marivirga</taxon>
    </lineage>
</organism>
<feature type="transmembrane region" description="Helical" evidence="8">
    <location>
        <begin position="21"/>
        <end position="44"/>
    </location>
</feature>
<evidence type="ECO:0000259" key="9">
    <source>
        <dbReference type="Pfam" id="PF01343"/>
    </source>
</evidence>
<dbReference type="eggNOG" id="COG0616">
    <property type="taxonomic scope" value="Bacteria"/>
</dbReference>
<dbReference type="CDD" id="cd07018">
    <property type="entry name" value="S49_SppA_67K_type"/>
    <property type="match status" value="1"/>
</dbReference>
<evidence type="ECO:0000256" key="2">
    <source>
        <dbReference type="ARBA" id="ARBA00008683"/>
    </source>
</evidence>
<proteinExistence type="inferred from homology"/>
<dbReference type="PANTHER" id="PTHR33209:SF1">
    <property type="entry name" value="PEPTIDASE S49 DOMAIN-CONTAINING PROTEIN"/>
    <property type="match status" value="1"/>
</dbReference>
<gene>
    <name evidence="10" type="ordered locus">Ftrac_1087</name>
</gene>
<keyword evidence="3" id="KW-0645">Protease</keyword>
<protein>
    <submittedName>
        <fullName evidence="10">Signal peptide peptidase SppA, 67K type</fullName>
    </submittedName>
</protein>
<dbReference type="PANTHER" id="PTHR33209">
    <property type="entry name" value="PROTEASE 4"/>
    <property type="match status" value="1"/>
</dbReference>
<evidence type="ECO:0000256" key="3">
    <source>
        <dbReference type="ARBA" id="ARBA00022670"/>
    </source>
</evidence>
<evidence type="ECO:0000256" key="5">
    <source>
        <dbReference type="ARBA" id="ARBA00022825"/>
    </source>
</evidence>
<dbReference type="STRING" id="643867.Ftrac_1087"/>
<dbReference type="Gene3D" id="3.90.226.10">
    <property type="entry name" value="2-enoyl-CoA Hydratase, Chain A, domain 1"/>
    <property type="match status" value="3"/>
</dbReference>
<evidence type="ECO:0000256" key="1">
    <source>
        <dbReference type="ARBA" id="ARBA00004370"/>
    </source>
</evidence>
<dbReference type="Gene3D" id="6.20.330.10">
    <property type="match status" value="1"/>
</dbReference>
<keyword evidence="6 8" id="KW-0472">Membrane</keyword>
<dbReference type="SUPFAM" id="SSF52096">
    <property type="entry name" value="ClpP/crotonase"/>
    <property type="match status" value="2"/>
</dbReference>
<evidence type="ECO:0000256" key="6">
    <source>
        <dbReference type="ARBA" id="ARBA00023136"/>
    </source>
</evidence>
<evidence type="ECO:0000313" key="10">
    <source>
        <dbReference type="EMBL" id="ADR21082.1"/>
    </source>
</evidence>
<feature type="domain" description="Peptidase S49" evidence="9">
    <location>
        <begin position="379"/>
        <end position="530"/>
    </location>
</feature>
<keyword evidence="8" id="KW-0812">Transmembrane</keyword>
<dbReference type="GO" id="GO:0016020">
    <property type="term" value="C:membrane"/>
    <property type="evidence" value="ECO:0007669"/>
    <property type="project" value="UniProtKB-SubCell"/>
</dbReference>
<comment type="subcellular location">
    <subcellularLocation>
        <location evidence="1">Membrane</location>
    </subcellularLocation>
</comment>
<feature type="active site" description="Proton donor/acceptor" evidence="7">
    <location>
        <position position="202"/>
    </location>
</feature>
<dbReference type="Pfam" id="PF01343">
    <property type="entry name" value="Peptidase_S49"/>
    <property type="match status" value="2"/>
</dbReference>
<dbReference type="InterPro" id="IPR002142">
    <property type="entry name" value="Peptidase_S49"/>
</dbReference>
<keyword evidence="11" id="KW-1185">Reference proteome</keyword>
<accession>E4TUX7</accession>